<evidence type="ECO:0000259" key="9">
    <source>
        <dbReference type="PROSITE" id="PS51178"/>
    </source>
</evidence>
<dbReference type="InterPro" id="IPR000719">
    <property type="entry name" value="Prot_kinase_dom"/>
</dbReference>
<feature type="domain" description="Protein kinase" evidence="8">
    <location>
        <begin position="13"/>
        <end position="281"/>
    </location>
</feature>
<dbReference type="EMBL" id="CAFBMN010000014">
    <property type="protein sequence ID" value="CAB4900921.1"/>
    <property type="molecule type" value="Genomic_DNA"/>
</dbReference>
<dbReference type="SMART" id="SM00740">
    <property type="entry name" value="PASTA"/>
    <property type="match status" value="4"/>
</dbReference>
<dbReference type="PROSITE" id="PS51178">
    <property type="entry name" value="PASTA"/>
    <property type="match status" value="4"/>
</dbReference>
<dbReference type="CDD" id="cd06577">
    <property type="entry name" value="PASTA_pknB"/>
    <property type="match status" value="4"/>
</dbReference>
<keyword evidence="1" id="KW-0723">Serine/threonine-protein kinase</keyword>
<keyword evidence="2" id="KW-0808">Transferase</keyword>
<keyword evidence="5" id="KW-0067">ATP-binding</keyword>
<evidence type="ECO:0000256" key="1">
    <source>
        <dbReference type="ARBA" id="ARBA00022527"/>
    </source>
</evidence>
<feature type="domain" description="PASTA" evidence="9">
    <location>
        <begin position="442"/>
        <end position="509"/>
    </location>
</feature>
<evidence type="ECO:0000313" key="11">
    <source>
        <dbReference type="EMBL" id="CAB4900921.1"/>
    </source>
</evidence>
<evidence type="ECO:0000256" key="2">
    <source>
        <dbReference type="ARBA" id="ARBA00022679"/>
    </source>
</evidence>
<dbReference type="NCBIfam" id="NF033483">
    <property type="entry name" value="PknB_PASTA_kin"/>
    <property type="match status" value="1"/>
</dbReference>
<dbReference type="GO" id="GO:0004674">
    <property type="term" value="F:protein serine/threonine kinase activity"/>
    <property type="evidence" value="ECO:0007669"/>
    <property type="project" value="UniProtKB-KW"/>
</dbReference>
<evidence type="ECO:0000256" key="6">
    <source>
        <dbReference type="SAM" id="MobiDB-lite"/>
    </source>
</evidence>
<feature type="domain" description="PASTA" evidence="9">
    <location>
        <begin position="510"/>
        <end position="576"/>
    </location>
</feature>
<dbReference type="PROSITE" id="PS00108">
    <property type="entry name" value="PROTEIN_KINASE_ST"/>
    <property type="match status" value="1"/>
</dbReference>
<evidence type="ECO:0000256" key="5">
    <source>
        <dbReference type="ARBA" id="ARBA00022840"/>
    </source>
</evidence>
<dbReference type="InterPro" id="IPR008271">
    <property type="entry name" value="Ser/Thr_kinase_AS"/>
</dbReference>
<evidence type="ECO:0000256" key="4">
    <source>
        <dbReference type="ARBA" id="ARBA00022777"/>
    </source>
</evidence>
<dbReference type="EMBL" id="CAFBOP010000010">
    <property type="protein sequence ID" value="CAB4981707.1"/>
    <property type="molecule type" value="Genomic_DNA"/>
</dbReference>
<evidence type="ECO:0000313" key="12">
    <source>
        <dbReference type="EMBL" id="CAB4981707.1"/>
    </source>
</evidence>
<sequence length="641" mass="69073">MSDLSGELIDGRYELIRQIANGGMATIYEALDTRLDRKVAVKIMHEHLANDEEFVGRFIREAKAAAALSHPNIVAVQDQGWNQSGIPAVFLVMELVEGSTLRDYLFEKGKLTTQELLHFMSPVLSALAAAHKIGIIHRDIKPENILISQAGRVKLADFGLARGDLIGNTMTAESSVILGSVSYLSPEQVQRGVADSRSDVYSLGIVAFEALTGRKPFEGESPIHIAYQHVNETVPAPSTLNPDVPPALDDLIVRATSTNPDNRPKDGEEFLQELRQVEALLDPKRRQLSFELDLGVTPIRDKSRTPTRVSQENKVQTSERVEPMVAKKSPRESTAETARERKRRTSARIRRNRWIALFVTLAVAVVGWYVIVGPGNRVVVPSVAGMSVKEAKATLSPLGLTYKIADEVFSEDIPKGKIISSRPGGGGRISEAGTVLLFLSKGAERYTIPNLQGLTVESATSVLQSEPLVIGTTTESFDPKIPEGSIISTSPVAGTKATRGSSINIVISKGIQQLALTSYVGKTGDQALNELEGEGFVVTVSYEFSDTSVLGTVISQVPNGDSPAPKGSEIQIVVSKGSESVFVPSGIRGLEKSAAIAMLENSGLVVKTILTGKNKKKFVTHISPAEKTKVKRGSQVTITVG</sequence>
<keyword evidence="4" id="KW-0418">Kinase</keyword>
<dbReference type="PANTHER" id="PTHR43289:SF34">
    <property type="entry name" value="SERINE_THREONINE-PROTEIN KINASE YBDM-RELATED"/>
    <property type="match status" value="1"/>
</dbReference>
<dbReference type="FunFam" id="3.30.200.20:FF:000035">
    <property type="entry name" value="Serine/threonine protein kinase Stk1"/>
    <property type="match status" value="1"/>
</dbReference>
<evidence type="ECO:0000256" key="3">
    <source>
        <dbReference type="ARBA" id="ARBA00022741"/>
    </source>
</evidence>
<dbReference type="SMART" id="SM00220">
    <property type="entry name" value="S_TKc"/>
    <property type="match status" value="1"/>
</dbReference>
<dbReference type="CDD" id="cd14014">
    <property type="entry name" value="STKc_PknB_like"/>
    <property type="match status" value="1"/>
</dbReference>
<protein>
    <submittedName>
        <fullName evidence="10">Unannotated protein</fullName>
    </submittedName>
</protein>
<dbReference type="FunFam" id="1.10.510.10:FF:000021">
    <property type="entry name" value="Serine/threonine protein kinase"/>
    <property type="match status" value="1"/>
</dbReference>
<proteinExistence type="predicted"/>
<dbReference type="PROSITE" id="PS50011">
    <property type="entry name" value="PROTEIN_KINASE_DOM"/>
    <property type="match status" value="1"/>
</dbReference>
<feature type="domain" description="PASTA" evidence="9">
    <location>
        <begin position="577"/>
        <end position="641"/>
    </location>
</feature>
<feature type="region of interest" description="Disordered" evidence="6">
    <location>
        <begin position="301"/>
        <end position="344"/>
    </location>
</feature>
<organism evidence="10">
    <name type="scientific">freshwater metagenome</name>
    <dbReference type="NCBI Taxonomy" id="449393"/>
    <lineage>
        <taxon>unclassified sequences</taxon>
        <taxon>metagenomes</taxon>
        <taxon>ecological metagenomes</taxon>
    </lineage>
</organism>
<dbReference type="GO" id="GO:0005524">
    <property type="term" value="F:ATP binding"/>
    <property type="evidence" value="ECO:0007669"/>
    <property type="project" value="UniProtKB-KW"/>
</dbReference>
<keyword evidence="3" id="KW-0547">Nucleotide-binding</keyword>
<accession>A0A6J6WML5</accession>
<feature type="transmembrane region" description="Helical" evidence="7">
    <location>
        <begin position="354"/>
        <end position="372"/>
    </location>
</feature>
<evidence type="ECO:0000256" key="7">
    <source>
        <dbReference type="SAM" id="Phobius"/>
    </source>
</evidence>
<evidence type="ECO:0000313" key="13">
    <source>
        <dbReference type="EMBL" id="CAB5012328.1"/>
    </source>
</evidence>
<dbReference type="EMBL" id="CAFBPP010000007">
    <property type="protein sequence ID" value="CAB5012328.1"/>
    <property type="molecule type" value="Genomic_DNA"/>
</dbReference>
<dbReference type="Pfam" id="PF00069">
    <property type="entry name" value="Pkinase"/>
    <property type="match status" value="1"/>
</dbReference>
<gene>
    <name evidence="10" type="ORF">UFOPK2967_00514</name>
    <name evidence="11" type="ORF">UFOPK3587_00471</name>
    <name evidence="12" type="ORF">UFOPK3984_00428</name>
    <name evidence="13" type="ORF">UFOPK4114_00326</name>
</gene>
<reference evidence="10" key="1">
    <citation type="submission" date="2020-05" db="EMBL/GenBank/DDBJ databases">
        <authorList>
            <person name="Chiriac C."/>
            <person name="Salcher M."/>
            <person name="Ghai R."/>
            <person name="Kavagutti S V."/>
        </authorList>
    </citation>
    <scope>NUCLEOTIDE SEQUENCE</scope>
</reference>
<dbReference type="InterPro" id="IPR005543">
    <property type="entry name" value="PASTA_dom"/>
</dbReference>
<dbReference type="SUPFAM" id="SSF56112">
    <property type="entry name" value="Protein kinase-like (PK-like)"/>
    <property type="match status" value="1"/>
</dbReference>
<dbReference type="PANTHER" id="PTHR43289">
    <property type="entry name" value="MITOGEN-ACTIVATED PROTEIN KINASE KINASE KINASE 20-RELATED"/>
    <property type="match status" value="1"/>
</dbReference>
<feature type="compositionally biased region" description="Polar residues" evidence="6">
    <location>
        <begin position="306"/>
        <end position="316"/>
    </location>
</feature>
<keyword evidence="7" id="KW-0812">Transmembrane</keyword>
<evidence type="ECO:0000259" key="8">
    <source>
        <dbReference type="PROSITE" id="PS50011"/>
    </source>
</evidence>
<keyword evidence="7" id="KW-1133">Transmembrane helix</keyword>
<dbReference type="AlphaFoldDB" id="A0A6J6WML5"/>
<dbReference type="InterPro" id="IPR011009">
    <property type="entry name" value="Kinase-like_dom_sf"/>
</dbReference>
<dbReference type="Gene3D" id="1.10.510.10">
    <property type="entry name" value="Transferase(Phosphotransferase) domain 1"/>
    <property type="match status" value="1"/>
</dbReference>
<dbReference type="EMBL" id="CAFAAC010000022">
    <property type="protein sequence ID" value="CAB4784248.1"/>
    <property type="molecule type" value="Genomic_DNA"/>
</dbReference>
<dbReference type="Gene3D" id="3.30.200.20">
    <property type="entry name" value="Phosphorylase Kinase, domain 1"/>
    <property type="match status" value="1"/>
</dbReference>
<dbReference type="Gene3D" id="3.30.10.20">
    <property type="match status" value="4"/>
</dbReference>
<dbReference type="Pfam" id="PF03793">
    <property type="entry name" value="PASTA"/>
    <property type="match status" value="4"/>
</dbReference>
<feature type="domain" description="PASTA" evidence="9">
    <location>
        <begin position="375"/>
        <end position="441"/>
    </location>
</feature>
<name>A0A6J6WML5_9ZZZZ</name>
<keyword evidence="7" id="KW-0472">Membrane</keyword>
<feature type="compositionally biased region" description="Basic and acidic residues" evidence="6">
    <location>
        <begin position="329"/>
        <end position="339"/>
    </location>
</feature>
<evidence type="ECO:0000313" key="10">
    <source>
        <dbReference type="EMBL" id="CAB4784248.1"/>
    </source>
</evidence>